<evidence type="ECO:0000256" key="1">
    <source>
        <dbReference type="ARBA" id="ARBA00004141"/>
    </source>
</evidence>
<sequence length="677" mass="69500">MTEPSSSARPTAELTLRGIILGALITILFTAANVYAGLKVGLTFATSIPAAVVSMAILKAFKSGTILENNIVQTIASAAGTLAAIVFVLPGLIMVGWWSGFPYWTTVAVCITGGVLGVMFSVPLRRALVTGTDLPYPEGVAAAEVLKVGSGSGAGDKENAAGLRTLIVGTIFSGVFALLGKMKLVAEEAGKNFAVGGTATGWSTSWSMLLIGVGHLVGISVGAAMFFGMLISWTVLVPYFAHGGDISGGIDALVGSTFRGQVRFIGAGTIGVAAIWSLLKIIGPIIAGLRSALAASRARQDGQALDITERDMPIGVVALITLATLVPIAWLLWTFSAGGPVHDHAFAVIGGSLAYVLIVGVLIAAICGYMAGLIGASNSPVSGVGILAVLGASLLLVAVFGHEADPSRTNALIAYALFTTAIIFSIATISNDNLQDLKTGQLVGATPWKQQLALILGVVFGSLAIPLVLDLLKNTLGFVGMPGAGPNALSAPQAALISSIAKGVLGGDIDWNLIGLGALIGVGVIIVDEVLGKTGKMRLPPLAVGMGIYLPMGLTLLIPVGALIGHFYDRWAKRQANPEFAERMGVLAATGLIVGESLFGVAFAGILAWANRNSPIPPNDAPLAIMPESFESVALWIAPLLFFGLIAVSYAMTRKLVSKTPTGSGPETPADDIATYR</sequence>
<name>A0A7W7JYJ4_9SPHN</name>
<evidence type="ECO:0000256" key="6">
    <source>
        <dbReference type="SAM" id="MobiDB-lite"/>
    </source>
</evidence>
<feature type="transmembrane region" description="Helical" evidence="7">
    <location>
        <begin position="452"/>
        <end position="469"/>
    </location>
</feature>
<feature type="transmembrane region" description="Helical" evidence="7">
    <location>
        <begin position="73"/>
        <end position="97"/>
    </location>
</feature>
<proteinExistence type="predicted"/>
<dbReference type="InterPro" id="IPR045035">
    <property type="entry name" value="YSL-like"/>
</dbReference>
<dbReference type="Proteomes" id="UP000575241">
    <property type="component" value="Unassembled WGS sequence"/>
</dbReference>
<evidence type="ECO:0000313" key="9">
    <source>
        <dbReference type="Proteomes" id="UP000575241"/>
    </source>
</evidence>
<dbReference type="RefSeq" id="WP_184162085.1">
    <property type="nucleotide sequence ID" value="NZ_JACHLN010000001.1"/>
</dbReference>
<comment type="subcellular location">
    <subcellularLocation>
        <location evidence="1">Membrane</location>
        <topology evidence="1">Multi-pass membrane protein</topology>
    </subcellularLocation>
</comment>
<dbReference type="NCBIfam" id="TIGR00728">
    <property type="entry name" value="OPT_sfam"/>
    <property type="match status" value="1"/>
</dbReference>
<feature type="transmembrane region" description="Helical" evidence="7">
    <location>
        <begin position="633"/>
        <end position="652"/>
    </location>
</feature>
<feature type="transmembrane region" description="Helical" evidence="7">
    <location>
        <begin position="547"/>
        <end position="565"/>
    </location>
</feature>
<dbReference type="InterPro" id="IPR004814">
    <property type="entry name" value="Oligopep_transpt"/>
</dbReference>
<comment type="caution">
    <text evidence="8">The sequence shown here is derived from an EMBL/GenBank/DDBJ whole genome shotgun (WGS) entry which is preliminary data.</text>
</comment>
<reference evidence="8 9" key="1">
    <citation type="submission" date="2020-08" db="EMBL/GenBank/DDBJ databases">
        <title>Functional genomics of gut bacteria from endangered species of beetles.</title>
        <authorList>
            <person name="Carlos-Shanley C."/>
        </authorList>
    </citation>
    <scope>NUCLEOTIDE SEQUENCE [LARGE SCALE GENOMIC DNA]</scope>
    <source>
        <strain evidence="8 9">S00224</strain>
    </source>
</reference>
<evidence type="ECO:0000256" key="5">
    <source>
        <dbReference type="ARBA" id="ARBA00023136"/>
    </source>
</evidence>
<dbReference type="AlphaFoldDB" id="A0A7W7JYJ4"/>
<keyword evidence="5 7" id="KW-0472">Membrane</keyword>
<dbReference type="NCBIfam" id="TIGR00733">
    <property type="entry name" value="OPT family oligopeptide transporter"/>
    <property type="match status" value="1"/>
</dbReference>
<dbReference type="InterPro" id="IPR004813">
    <property type="entry name" value="OPT"/>
</dbReference>
<gene>
    <name evidence="8" type="ORF">HNP52_000522</name>
</gene>
<feature type="transmembrane region" description="Helical" evidence="7">
    <location>
        <begin position="209"/>
        <end position="233"/>
    </location>
</feature>
<feature type="transmembrane region" description="Helical" evidence="7">
    <location>
        <begin position="475"/>
        <end position="497"/>
    </location>
</feature>
<evidence type="ECO:0000256" key="7">
    <source>
        <dbReference type="SAM" id="Phobius"/>
    </source>
</evidence>
<protein>
    <submittedName>
        <fullName evidence="8">Putative OPT family oligopeptide transporter</fullName>
    </submittedName>
</protein>
<feature type="transmembrane region" description="Helical" evidence="7">
    <location>
        <begin position="345"/>
        <end position="369"/>
    </location>
</feature>
<keyword evidence="9" id="KW-1185">Reference proteome</keyword>
<dbReference type="PANTHER" id="PTHR31645">
    <property type="entry name" value="OLIGOPEPTIDE TRANSPORTER YGL114W-RELATED"/>
    <property type="match status" value="1"/>
</dbReference>
<feature type="transmembrane region" description="Helical" evidence="7">
    <location>
        <begin position="412"/>
        <end position="431"/>
    </location>
</feature>
<evidence type="ECO:0000313" key="8">
    <source>
        <dbReference type="EMBL" id="MBB4837471.1"/>
    </source>
</evidence>
<evidence type="ECO:0000256" key="2">
    <source>
        <dbReference type="ARBA" id="ARBA00022448"/>
    </source>
</evidence>
<keyword evidence="3 7" id="KW-0812">Transmembrane</keyword>
<keyword evidence="2" id="KW-0813">Transport</keyword>
<keyword evidence="4 7" id="KW-1133">Transmembrane helix</keyword>
<evidence type="ECO:0000256" key="4">
    <source>
        <dbReference type="ARBA" id="ARBA00022989"/>
    </source>
</evidence>
<accession>A0A7W7JYJ4</accession>
<feature type="region of interest" description="Disordered" evidence="6">
    <location>
        <begin position="658"/>
        <end position="677"/>
    </location>
</feature>
<feature type="transmembrane region" description="Helical" evidence="7">
    <location>
        <begin position="381"/>
        <end position="400"/>
    </location>
</feature>
<dbReference type="GO" id="GO:0035673">
    <property type="term" value="F:oligopeptide transmembrane transporter activity"/>
    <property type="evidence" value="ECO:0007669"/>
    <property type="project" value="InterPro"/>
</dbReference>
<feature type="transmembrane region" description="Helical" evidence="7">
    <location>
        <begin position="42"/>
        <end position="61"/>
    </location>
</feature>
<dbReference type="PANTHER" id="PTHR31645:SF0">
    <property type="entry name" value="OLIGOPEPTIDE TRANSPORTER YGL114W-RELATED"/>
    <property type="match status" value="1"/>
</dbReference>
<organism evidence="8 9">
    <name type="scientific">Sphingomonas kyeonggiensis</name>
    <dbReference type="NCBI Taxonomy" id="1268553"/>
    <lineage>
        <taxon>Bacteria</taxon>
        <taxon>Pseudomonadati</taxon>
        <taxon>Pseudomonadota</taxon>
        <taxon>Alphaproteobacteria</taxon>
        <taxon>Sphingomonadales</taxon>
        <taxon>Sphingomonadaceae</taxon>
        <taxon>Sphingomonas</taxon>
    </lineage>
</organism>
<feature type="transmembrane region" description="Helical" evidence="7">
    <location>
        <begin position="103"/>
        <end position="122"/>
    </location>
</feature>
<dbReference type="EMBL" id="JACHLN010000001">
    <property type="protein sequence ID" value="MBB4837471.1"/>
    <property type="molecule type" value="Genomic_DNA"/>
</dbReference>
<feature type="transmembrane region" description="Helical" evidence="7">
    <location>
        <begin position="586"/>
        <end position="610"/>
    </location>
</feature>
<feature type="transmembrane region" description="Helical" evidence="7">
    <location>
        <begin position="509"/>
        <end position="527"/>
    </location>
</feature>
<evidence type="ECO:0000256" key="3">
    <source>
        <dbReference type="ARBA" id="ARBA00022692"/>
    </source>
</evidence>
<feature type="transmembrane region" description="Helical" evidence="7">
    <location>
        <begin position="314"/>
        <end position="333"/>
    </location>
</feature>
<dbReference type="GO" id="GO:0016020">
    <property type="term" value="C:membrane"/>
    <property type="evidence" value="ECO:0007669"/>
    <property type="project" value="UniProtKB-SubCell"/>
</dbReference>
<feature type="transmembrane region" description="Helical" evidence="7">
    <location>
        <begin position="264"/>
        <end position="293"/>
    </location>
</feature>
<feature type="transmembrane region" description="Helical" evidence="7">
    <location>
        <begin position="14"/>
        <end position="36"/>
    </location>
</feature>
<dbReference type="Pfam" id="PF03169">
    <property type="entry name" value="OPT"/>
    <property type="match status" value="1"/>
</dbReference>